<reference evidence="1" key="1">
    <citation type="journal article" date="2013" name="Nature">
        <title>Draft genome of the wheat A-genome progenitor Triticum urartu.</title>
        <authorList>
            <person name="Ling H.Q."/>
            <person name="Zhao S."/>
            <person name="Liu D."/>
            <person name="Wang J."/>
            <person name="Sun H."/>
            <person name="Zhang C."/>
            <person name="Fan H."/>
            <person name="Li D."/>
            <person name="Dong L."/>
            <person name="Tao Y."/>
            <person name="Gao C."/>
            <person name="Wu H."/>
            <person name="Li Y."/>
            <person name="Cui Y."/>
            <person name="Guo X."/>
            <person name="Zheng S."/>
            <person name="Wang B."/>
            <person name="Yu K."/>
            <person name="Liang Q."/>
            <person name="Yang W."/>
            <person name="Lou X."/>
            <person name="Chen J."/>
            <person name="Feng M."/>
            <person name="Jian J."/>
            <person name="Zhang X."/>
            <person name="Luo G."/>
            <person name="Jiang Y."/>
            <person name="Liu J."/>
            <person name="Wang Z."/>
            <person name="Sha Y."/>
            <person name="Zhang B."/>
            <person name="Wu H."/>
            <person name="Tang D."/>
            <person name="Shen Q."/>
            <person name="Xue P."/>
            <person name="Zou S."/>
            <person name="Wang X."/>
            <person name="Liu X."/>
            <person name="Wang F."/>
            <person name="Yang Y."/>
            <person name="An X."/>
            <person name="Dong Z."/>
            <person name="Zhang K."/>
            <person name="Zhang X."/>
            <person name="Luo M.C."/>
            <person name="Dvorak J."/>
            <person name="Tong Y."/>
            <person name="Wang J."/>
            <person name="Yang H."/>
            <person name="Li Z."/>
            <person name="Wang D."/>
            <person name="Zhang A."/>
            <person name="Wang J."/>
        </authorList>
    </citation>
    <scope>NUCLEOTIDE SEQUENCE</scope>
</reference>
<protein>
    <submittedName>
        <fullName evidence="1">Uncharacterized protein</fullName>
    </submittedName>
</protein>
<accession>M7Z6K4</accession>
<dbReference type="STRING" id="4572.M7Z6K4"/>
<gene>
    <name evidence="1" type="ORF">TRIUR3_17020</name>
</gene>
<organism evidence="1">
    <name type="scientific">Triticum urartu</name>
    <name type="common">Red wild einkorn</name>
    <name type="synonym">Crithodium urartu</name>
    <dbReference type="NCBI Taxonomy" id="4572"/>
    <lineage>
        <taxon>Eukaryota</taxon>
        <taxon>Viridiplantae</taxon>
        <taxon>Streptophyta</taxon>
        <taxon>Embryophyta</taxon>
        <taxon>Tracheophyta</taxon>
        <taxon>Spermatophyta</taxon>
        <taxon>Magnoliopsida</taxon>
        <taxon>Liliopsida</taxon>
        <taxon>Poales</taxon>
        <taxon>Poaceae</taxon>
        <taxon>BOP clade</taxon>
        <taxon>Pooideae</taxon>
        <taxon>Triticodae</taxon>
        <taxon>Triticeae</taxon>
        <taxon>Triticinae</taxon>
        <taxon>Triticum</taxon>
    </lineage>
</organism>
<dbReference type="EMBL" id="KD168133">
    <property type="protein sequence ID" value="EMS55592.1"/>
    <property type="molecule type" value="Genomic_DNA"/>
</dbReference>
<proteinExistence type="predicted"/>
<name>M7Z6K4_TRIUA</name>
<sequence length="115" mass="12849">MHPENQAVVYIWSPWKVVEYDLGKREITGAAWEFGKGARNRVVKTWLVPSSCYLSDCFADDDLFKGLTTTTAAQSSLIRHYIPHTKSASAPRPLKSKLSRVVSKNPTTLTLQIGL</sequence>
<evidence type="ECO:0000313" key="1">
    <source>
        <dbReference type="EMBL" id="EMS55592.1"/>
    </source>
</evidence>
<dbReference type="AlphaFoldDB" id="M7Z6K4"/>